<dbReference type="GO" id="GO:0005737">
    <property type="term" value="C:cytoplasm"/>
    <property type="evidence" value="ECO:0007669"/>
    <property type="project" value="TreeGrafter"/>
</dbReference>
<evidence type="ECO:0000256" key="6">
    <source>
        <dbReference type="ARBA" id="ARBA00022741"/>
    </source>
</evidence>
<gene>
    <name evidence="12" type="ORF">AVDCRST_MAG87-2799</name>
</gene>
<dbReference type="GO" id="GO:0005524">
    <property type="term" value="F:ATP binding"/>
    <property type="evidence" value="ECO:0007669"/>
    <property type="project" value="UniProtKB-UniRule"/>
</dbReference>
<dbReference type="InterPro" id="IPR016185">
    <property type="entry name" value="PreATP-grasp_dom_sf"/>
</dbReference>
<evidence type="ECO:0000256" key="8">
    <source>
        <dbReference type="ARBA" id="ARBA00022842"/>
    </source>
</evidence>
<dbReference type="EC" id="6.3.2.n4" evidence="12"/>
<comment type="pathway">
    <text evidence="9">Amino-acid biosynthesis.</text>
</comment>
<dbReference type="PROSITE" id="PS50975">
    <property type="entry name" value="ATP_GRASP"/>
    <property type="match status" value="1"/>
</dbReference>
<evidence type="ECO:0000256" key="9">
    <source>
        <dbReference type="ARBA" id="ARBA00029440"/>
    </source>
</evidence>
<dbReference type="Gene3D" id="3.30.1490.20">
    <property type="entry name" value="ATP-grasp fold, A domain"/>
    <property type="match status" value="1"/>
</dbReference>
<proteinExistence type="inferred from homology"/>
<protein>
    <submittedName>
        <fullName evidence="12">Alpha-aminoadipate--LysW ligase (EC)</fullName>
        <ecNumber evidence="12">6.3.2.n4</ecNumber>
    </submittedName>
</protein>
<dbReference type="InterPro" id="IPR013651">
    <property type="entry name" value="ATP-grasp_RimK-type"/>
</dbReference>
<keyword evidence="8" id="KW-0460">Magnesium</keyword>
<dbReference type="PANTHER" id="PTHR21621:SF2">
    <property type="entry name" value="COENZYME GAMMA-F420-2:ALPHA-L-GLUTAMATE LIGASE"/>
    <property type="match status" value="1"/>
</dbReference>
<evidence type="ECO:0000256" key="10">
    <source>
        <dbReference type="PROSITE-ProRule" id="PRU00409"/>
    </source>
</evidence>
<feature type="domain" description="ATP-grasp" evidence="11">
    <location>
        <begin position="105"/>
        <end position="288"/>
    </location>
</feature>
<dbReference type="SUPFAM" id="SSF56059">
    <property type="entry name" value="Glutathione synthetase ATP-binding domain-like"/>
    <property type="match status" value="1"/>
</dbReference>
<evidence type="ECO:0000256" key="7">
    <source>
        <dbReference type="ARBA" id="ARBA00022840"/>
    </source>
</evidence>
<dbReference type="FunFam" id="3.30.1490.20:FF:000025">
    <property type="entry name" value="Alpha-aminoadipate--LysW ligase LysX protein"/>
    <property type="match status" value="1"/>
</dbReference>
<keyword evidence="4" id="KW-0028">Amino-acid biosynthesis</keyword>
<evidence type="ECO:0000256" key="5">
    <source>
        <dbReference type="ARBA" id="ARBA00022723"/>
    </source>
</evidence>
<reference evidence="12" key="1">
    <citation type="submission" date="2020-02" db="EMBL/GenBank/DDBJ databases">
        <authorList>
            <person name="Meier V. D."/>
        </authorList>
    </citation>
    <scope>NUCLEOTIDE SEQUENCE</scope>
    <source>
        <strain evidence="12">AVDCRST_MAG87</strain>
    </source>
</reference>
<evidence type="ECO:0000313" key="12">
    <source>
        <dbReference type="EMBL" id="CAA9575067.1"/>
    </source>
</evidence>
<dbReference type="EMBL" id="CADCWJ010000613">
    <property type="protein sequence ID" value="CAA9575067.1"/>
    <property type="molecule type" value="Genomic_DNA"/>
</dbReference>
<keyword evidence="5" id="KW-0479">Metal-binding</keyword>
<dbReference type="InterPro" id="IPR011870">
    <property type="entry name" value="LysX_arch"/>
</dbReference>
<comment type="similarity">
    <text evidence="2">Belongs to the RimK family. LysX subfamily.</text>
</comment>
<accession>A0A6J4VC64</accession>
<dbReference type="GO" id="GO:0043774">
    <property type="term" value="F:coenzyme F420-2 alpha-glutamyl ligase activity"/>
    <property type="evidence" value="ECO:0007669"/>
    <property type="project" value="TreeGrafter"/>
</dbReference>
<dbReference type="Gene3D" id="3.30.470.20">
    <property type="entry name" value="ATP-grasp fold, B domain"/>
    <property type="match status" value="1"/>
</dbReference>
<dbReference type="FunFam" id="3.30.470.20:FF:000058">
    <property type="entry name" value="Alpha-aminoadipate--LysW ligase LysX protein"/>
    <property type="match status" value="1"/>
</dbReference>
<dbReference type="SUPFAM" id="SSF52440">
    <property type="entry name" value="PreATP-grasp domain"/>
    <property type="match status" value="1"/>
</dbReference>
<keyword evidence="7 10" id="KW-0067">ATP-binding</keyword>
<dbReference type="GO" id="GO:0046872">
    <property type="term" value="F:metal ion binding"/>
    <property type="evidence" value="ECO:0007669"/>
    <property type="project" value="UniProtKB-KW"/>
</dbReference>
<dbReference type="InterPro" id="IPR054562">
    <property type="entry name" value="LysX/ArgX_preATP_grasp"/>
</dbReference>
<evidence type="ECO:0000256" key="3">
    <source>
        <dbReference type="ARBA" id="ARBA00022598"/>
    </source>
</evidence>
<dbReference type="GO" id="GO:0009085">
    <property type="term" value="P:lysine biosynthetic process"/>
    <property type="evidence" value="ECO:0007669"/>
    <property type="project" value="InterPro"/>
</dbReference>
<dbReference type="PANTHER" id="PTHR21621">
    <property type="entry name" value="RIBOSOMAL PROTEIN S6 MODIFICATION PROTEIN"/>
    <property type="match status" value="1"/>
</dbReference>
<dbReference type="InterPro" id="IPR004666">
    <property type="entry name" value="Rp_bS6_RimK/Lys_biosynth_LsyX"/>
</dbReference>
<keyword evidence="6 10" id="KW-0547">Nucleotide-binding</keyword>
<dbReference type="Pfam" id="PF08443">
    <property type="entry name" value="RimK"/>
    <property type="match status" value="1"/>
</dbReference>
<dbReference type="NCBIfam" id="TIGR02144">
    <property type="entry name" value="LysX_arch"/>
    <property type="match status" value="1"/>
</dbReference>
<dbReference type="Gene3D" id="3.40.50.20">
    <property type="match status" value="1"/>
</dbReference>
<organism evidence="12">
    <name type="scientific">uncultured Thermomicrobiales bacterium</name>
    <dbReference type="NCBI Taxonomy" id="1645740"/>
    <lineage>
        <taxon>Bacteria</taxon>
        <taxon>Pseudomonadati</taxon>
        <taxon>Thermomicrobiota</taxon>
        <taxon>Thermomicrobia</taxon>
        <taxon>Thermomicrobiales</taxon>
        <taxon>environmental samples</taxon>
    </lineage>
</organism>
<evidence type="ECO:0000256" key="1">
    <source>
        <dbReference type="ARBA" id="ARBA00001946"/>
    </source>
</evidence>
<evidence type="ECO:0000256" key="2">
    <source>
        <dbReference type="ARBA" id="ARBA00006239"/>
    </source>
</evidence>
<name>A0A6J4VC64_9BACT</name>
<dbReference type="Pfam" id="PF22626">
    <property type="entry name" value="LysX_preATP_grasp"/>
    <property type="match status" value="1"/>
</dbReference>
<dbReference type="InterPro" id="IPR011761">
    <property type="entry name" value="ATP-grasp"/>
</dbReference>
<dbReference type="AlphaFoldDB" id="A0A6J4VC64"/>
<dbReference type="InterPro" id="IPR013815">
    <property type="entry name" value="ATP_grasp_subdomain_1"/>
</dbReference>
<comment type="cofactor">
    <cofactor evidence="1">
        <name>Mg(2+)</name>
        <dbReference type="ChEBI" id="CHEBI:18420"/>
    </cofactor>
</comment>
<sequence length="307" mass="32956">MTMRQASTGIRLGVLVSFLRQEEKLILSAARARGMEVTPIFDRDLVLNLSAPTAAQSGVDIDVLLDRSVVHSRAGYTLFAMERWGIPTLNSASAVLVCDDKARASMVLEAAGIPSPRTFVAYSVDAALEACESLGYPAVLKPVTGSWGRLIAKVNGPDQARSIISQKSAHGSFHHEIYYVQEFIEKPGRDIRAYVIGGRIIAASYRTSEHWITNAARGAVSVPCPVTPEIEELALRACDVVGARLAGVDLIETAEGLKVIEINTGGEFKGLMTTTNRDIAGEIVEEAARLASFGVRKLSATTLVETS</sequence>
<dbReference type="NCBIfam" id="TIGR00768">
    <property type="entry name" value="rimK_fam"/>
    <property type="match status" value="1"/>
</dbReference>
<evidence type="ECO:0000259" key="11">
    <source>
        <dbReference type="PROSITE" id="PS50975"/>
    </source>
</evidence>
<evidence type="ECO:0000256" key="4">
    <source>
        <dbReference type="ARBA" id="ARBA00022605"/>
    </source>
</evidence>
<keyword evidence="3 12" id="KW-0436">Ligase</keyword>